<sequence length="155" mass="17220">MRPWIKRTLLGVFGATVALGGLTACGHRYAHERFSSMSAEEKAEFRQRAVDRVTSRLELNADQKQRLQTLAGKLHEQATALRGATDPRAEVRSLVAGEKFDRAKAQGLLAGKVEAVNTKSPEVIAAFGDFYDSLSPAQQAKVRDFLERRHGWRRG</sequence>
<dbReference type="EMBL" id="JACORT010000012">
    <property type="protein sequence ID" value="MBC5785775.1"/>
    <property type="molecule type" value="Genomic_DNA"/>
</dbReference>
<dbReference type="Proteomes" id="UP000608513">
    <property type="component" value="Unassembled WGS sequence"/>
</dbReference>
<evidence type="ECO:0000313" key="1">
    <source>
        <dbReference type="EMBL" id="MBC5785775.1"/>
    </source>
</evidence>
<organism evidence="1 2">
    <name type="scientific">Ramlibacter cellulosilyticus</name>
    <dbReference type="NCBI Taxonomy" id="2764187"/>
    <lineage>
        <taxon>Bacteria</taxon>
        <taxon>Pseudomonadati</taxon>
        <taxon>Pseudomonadota</taxon>
        <taxon>Betaproteobacteria</taxon>
        <taxon>Burkholderiales</taxon>
        <taxon>Comamonadaceae</taxon>
        <taxon>Ramlibacter</taxon>
    </lineage>
</organism>
<keyword evidence="2" id="KW-1185">Reference proteome</keyword>
<reference evidence="1" key="1">
    <citation type="submission" date="2020-08" db="EMBL/GenBank/DDBJ databases">
        <title>Ramlibacter sp. USB13 16S ribosomal RNA gene genome sequencing and assembly.</title>
        <authorList>
            <person name="Kang M."/>
        </authorList>
    </citation>
    <scope>NUCLEOTIDE SEQUENCE</scope>
    <source>
        <strain evidence="1">USB13</strain>
    </source>
</reference>
<dbReference type="AlphaFoldDB" id="A0A923MV75"/>
<evidence type="ECO:0000313" key="2">
    <source>
        <dbReference type="Proteomes" id="UP000608513"/>
    </source>
</evidence>
<proteinExistence type="predicted"/>
<accession>A0A923MV75</accession>
<dbReference type="Pfam" id="PF07813">
    <property type="entry name" value="LTXXQ"/>
    <property type="match status" value="1"/>
</dbReference>
<dbReference type="PROSITE" id="PS51257">
    <property type="entry name" value="PROKAR_LIPOPROTEIN"/>
    <property type="match status" value="1"/>
</dbReference>
<dbReference type="InterPro" id="IPR012899">
    <property type="entry name" value="LTXXQ"/>
</dbReference>
<gene>
    <name evidence="1" type="ORF">H8N03_22740</name>
</gene>
<name>A0A923MV75_9BURK</name>
<dbReference type="GO" id="GO:0042597">
    <property type="term" value="C:periplasmic space"/>
    <property type="evidence" value="ECO:0007669"/>
    <property type="project" value="InterPro"/>
</dbReference>
<protein>
    <submittedName>
        <fullName evidence="1">Spy/CpxP family protein refolding chaperone</fullName>
    </submittedName>
</protein>
<dbReference type="RefSeq" id="WP_187078517.1">
    <property type="nucleotide sequence ID" value="NZ_JACORT010000012.1"/>
</dbReference>
<comment type="caution">
    <text evidence="1">The sequence shown here is derived from an EMBL/GenBank/DDBJ whole genome shotgun (WGS) entry which is preliminary data.</text>
</comment>
<dbReference type="Gene3D" id="1.20.120.1490">
    <property type="match status" value="1"/>
</dbReference>